<dbReference type="AlphaFoldDB" id="A0A9P7ADA2"/>
<sequence>HIEWFTPFREADQTTGLCQVSHSTHHLHWNGAVIHVDKIIHPCHLIPKMGQSVNPTWTSMNMYE</sequence>
<name>A0A9P7ADA2_9AGAM</name>
<gene>
    <name evidence="1" type="ORF">HD556DRAFT_1192246</name>
</gene>
<keyword evidence="2" id="KW-1185">Reference proteome</keyword>
<dbReference type="Proteomes" id="UP000719766">
    <property type="component" value="Unassembled WGS sequence"/>
</dbReference>
<reference evidence="1" key="1">
    <citation type="journal article" date="2020" name="New Phytol.">
        <title>Comparative genomics reveals dynamic genome evolution in host specialist ectomycorrhizal fungi.</title>
        <authorList>
            <person name="Lofgren L.A."/>
            <person name="Nguyen N.H."/>
            <person name="Vilgalys R."/>
            <person name="Ruytinx J."/>
            <person name="Liao H.L."/>
            <person name="Branco S."/>
            <person name="Kuo A."/>
            <person name="LaButti K."/>
            <person name="Lipzen A."/>
            <person name="Andreopoulos W."/>
            <person name="Pangilinan J."/>
            <person name="Riley R."/>
            <person name="Hundley H."/>
            <person name="Na H."/>
            <person name="Barry K."/>
            <person name="Grigoriev I.V."/>
            <person name="Stajich J.E."/>
            <person name="Kennedy P.G."/>
        </authorList>
    </citation>
    <scope>NUCLEOTIDE SEQUENCE</scope>
    <source>
        <strain evidence="1">S12</strain>
    </source>
</reference>
<dbReference type="GeneID" id="64589963"/>
<organism evidence="1 2">
    <name type="scientific">Suillus plorans</name>
    <dbReference type="NCBI Taxonomy" id="116603"/>
    <lineage>
        <taxon>Eukaryota</taxon>
        <taxon>Fungi</taxon>
        <taxon>Dikarya</taxon>
        <taxon>Basidiomycota</taxon>
        <taxon>Agaricomycotina</taxon>
        <taxon>Agaricomycetes</taxon>
        <taxon>Agaricomycetidae</taxon>
        <taxon>Boletales</taxon>
        <taxon>Suillineae</taxon>
        <taxon>Suillaceae</taxon>
        <taxon>Suillus</taxon>
    </lineage>
</organism>
<evidence type="ECO:0000313" key="1">
    <source>
        <dbReference type="EMBL" id="KAG1785998.1"/>
    </source>
</evidence>
<dbReference type="EMBL" id="JABBWE010000100">
    <property type="protein sequence ID" value="KAG1785998.1"/>
    <property type="molecule type" value="Genomic_DNA"/>
</dbReference>
<dbReference type="RefSeq" id="XP_041153480.1">
    <property type="nucleotide sequence ID" value="XM_041296199.1"/>
</dbReference>
<dbReference type="OrthoDB" id="3244185at2759"/>
<feature type="non-terminal residue" evidence="1">
    <location>
        <position position="1"/>
    </location>
</feature>
<protein>
    <submittedName>
        <fullName evidence="1">Uncharacterized protein</fullName>
    </submittedName>
</protein>
<proteinExistence type="predicted"/>
<feature type="non-terminal residue" evidence="1">
    <location>
        <position position="64"/>
    </location>
</feature>
<comment type="caution">
    <text evidence="1">The sequence shown here is derived from an EMBL/GenBank/DDBJ whole genome shotgun (WGS) entry which is preliminary data.</text>
</comment>
<evidence type="ECO:0000313" key="2">
    <source>
        <dbReference type="Proteomes" id="UP000719766"/>
    </source>
</evidence>
<accession>A0A9P7ADA2</accession>